<dbReference type="SUPFAM" id="SSF117281">
    <property type="entry name" value="Kelch motif"/>
    <property type="match status" value="1"/>
</dbReference>
<gene>
    <name evidence="2" type="primary">Klhdc4</name>
</gene>
<dbReference type="PANTHER" id="PTHR46063">
    <property type="entry name" value="KELCH DOMAIN-CONTAINING PROTEIN"/>
    <property type="match status" value="1"/>
</dbReference>
<feature type="region of interest" description="Disordered" evidence="1">
    <location>
        <begin position="1"/>
        <end position="28"/>
    </location>
</feature>
<protein>
    <submittedName>
        <fullName evidence="2">Kelch domain-containing protein 4-like</fullName>
    </submittedName>
</protein>
<reference evidence="2" key="1">
    <citation type="submission" date="2020-04" db="EMBL/GenBank/DDBJ databases">
        <authorList>
            <person name="Neveu A P."/>
        </authorList>
    </citation>
    <scope>NUCLEOTIDE SEQUENCE</scope>
    <source>
        <tissue evidence="2">Whole embryo</tissue>
    </source>
</reference>
<feature type="compositionally biased region" description="Acidic residues" evidence="1">
    <location>
        <begin position="448"/>
        <end position="461"/>
    </location>
</feature>
<sequence length="532" mass="60274">MGKKGKKEKGRGAEKAANKLAKKDAKNDGMEDLEAMIAEFKEIDRKRTTFNEEKSSHPSPRSNLSVVAHPEKDELILFGGEYFNGRKTFVYNDTFVYSIKKNEWTKQLIPQAPPPRCAHQAVAVSKEGGQMWIFGGEFASPNNAQFYHYKDLWVLSLKDHKWEEIKASGGPSQRSGHRMAVYKKSIFVFGGFHESSKNFLYFNDCFTFSLTEYKWTKLTVGGNGPSPRSACQLTVTPNGILVVGGYSKVKLKKDLEKGSAHTDMFLLADDISGKFKWSQVKDSGNKPWPRSNFSLTQMAPNRAVMFGGVCDEDLEEDIDSYFFNSLHCIDLVSYRWFNLDLRKPKVQKKNKSAESDIGSNDDPNTATNTDEDPTTSDSQPDKPHTFLLPCARMNANIVLKKNYLFVYGGVFEEKEKQVTLNDLWSIDVKKMDEWKQIVEADDTSKDWMEEEDEEDSDESDEEPHSSTNDTNNGEGDAKSKPCVLGGESFDEFWARTSEQWLEEASSMAEEDIRADETRRTAKNNAKVLFFGT</sequence>
<dbReference type="InterPro" id="IPR015915">
    <property type="entry name" value="Kelch-typ_b-propeller"/>
</dbReference>
<name>A0A6F9DF70_9ASCI</name>
<organism evidence="2">
    <name type="scientific">Phallusia mammillata</name>
    <dbReference type="NCBI Taxonomy" id="59560"/>
    <lineage>
        <taxon>Eukaryota</taxon>
        <taxon>Metazoa</taxon>
        <taxon>Chordata</taxon>
        <taxon>Tunicata</taxon>
        <taxon>Ascidiacea</taxon>
        <taxon>Phlebobranchia</taxon>
        <taxon>Ascidiidae</taxon>
        <taxon>Phallusia</taxon>
    </lineage>
</organism>
<dbReference type="PANTHER" id="PTHR46063:SF1">
    <property type="entry name" value="KELCH DOMAIN-CONTAINING PROTEIN 4"/>
    <property type="match status" value="1"/>
</dbReference>
<dbReference type="Gene3D" id="2.120.10.80">
    <property type="entry name" value="Kelch-type beta propeller"/>
    <property type="match status" value="2"/>
</dbReference>
<evidence type="ECO:0000256" key="1">
    <source>
        <dbReference type="SAM" id="MobiDB-lite"/>
    </source>
</evidence>
<feature type="region of interest" description="Disordered" evidence="1">
    <location>
        <begin position="440"/>
        <end position="484"/>
    </location>
</feature>
<dbReference type="Pfam" id="PF24681">
    <property type="entry name" value="Kelch_KLHDC2_KLHL20_DRC7"/>
    <property type="match status" value="1"/>
</dbReference>
<feature type="compositionally biased region" description="Basic and acidic residues" evidence="1">
    <location>
        <begin position="10"/>
        <end position="28"/>
    </location>
</feature>
<accession>A0A6F9DF70</accession>
<evidence type="ECO:0000313" key="2">
    <source>
        <dbReference type="EMBL" id="CAB3259327.1"/>
    </source>
</evidence>
<dbReference type="InterPro" id="IPR052588">
    <property type="entry name" value="Kelch_domain_protein"/>
</dbReference>
<dbReference type="EMBL" id="LR786242">
    <property type="protein sequence ID" value="CAB3259327.1"/>
    <property type="molecule type" value="mRNA"/>
</dbReference>
<feature type="region of interest" description="Disordered" evidence="1">
    <location>
        <begin position="348"/>
        <end position="383"/>
    </location>
</feature>
<dbReference type="AlphaFoldDB" id="A0A6F9DF70"/>
<feature type="compositionally biased region" description="Polar residues" evidence="1">
    <location>
        <begin position="357"/>
        <end position="368"/>
    </location>
</feature>
<proteinExistence type="evidence at transcript level"/>